<feature type="coiled-coil region" evidence="1">
    <location>
        <begin position="59"/>
        <end position="90"/>
    </location>
</feature>
<dbReference type="EMBL" id="MGKJ01000020">
    <property type="protein sequence ID" value="OGN23357.1"/>
    <property type="molecule type" value="Genomic_DNA"/>
</dbReference>
<name>A0A1F8GDB0_9BACT</name>
<evidence type="ECO:0000313" key="3">
    <source>
        <dbReference type="Proteomes" id="UP000178911"/>
    </source>
</evidence>
<gene>
    <name evidence="2" type="ORF">A3A13_04550</name>
</gene>
<keyword evidence="1" id="KW-0175">Coiled coil</keyword>
<evidence type="ECO:0000256" key="1">
    <source>
        <dbReference type="SAM" id="Coils"/>
    </source>
</evidence>
<dbReference type="Proteomes" id="UP000178911">
    <property type="component" value="Unassembled WGS sequence"/>
</dbReference>
<comment type="caution">
    <text evidence="2">The sequence shown here is derived from an EMBL/GenBank/DDBJ whole genome shotgun (WGS) entry which is preliminary data.</text>
</comment>
<dbReference type="STRING" id="1802695.A3A13_04550"/>
<dbReference type="AlphaFoldDB" id="A0A1F8GDB0"/>
<proteinExistence type="predicted"/>
<sequence>MPNQQEKVRNIPIIGSQETGQKVDIINTEEKDLFDQFVEDIADFKIADASLQILLRKKLVNLDEAIASAREKISKRMEELEETLLALKGGEFIRDPQTKYDDIDEEFQRLMANDKDKIESELECLKTTYRVTGHLLRAGIVKESDAFIRITEALFAQIKKSTPQDI</sequence>
<reference evidence="2 3" key="1">
    <citation type="journal article" date="2016" name="Nat. Commun.">
        <title>Thousands of microbial genomes shed light on interconnected biogeochemical processes in an aquifer system.</title>
        <authorList>
            <person name="Anantharaman K."/>
            <person name="Brown C.T."/>
            <person name="Hug L.A."/>
            <person name="Sharon I."/>
            <person name="Castelle C.J."/>
            <person name="Probst A.J."/>
            <person name="Thomas B.C."/>
            <person name="Singh A."/>
            <person name="Wilkins M.J."/>
            <person name="Karaoz U."/>
            <person name="Brodie E.L."/>
            <person name="Williams K.H."/>
            <person name="Hubbard S.S."/>
            <person name="Banfield J.F."/>
        </authorList>
    </citation>
    <scope>NUCLEOTIDE SEQUENCE [LARGE SCALE GENOMIC DNA]</scope>
</reference>
<protein>
    <submittedName>
        <fullName evidence="2">Uncharacterized protein</fullName>
    </submittedName>
</protein>
<organism evidence="2 3">
    <name type="scientific">Candidatus Yanofskybacteria bacterium RIFCSPLOWO2_01_FULL_43_22</name>
    <dbReference type="NCBI Taxonomy" id="1802695"/>
    <lineage>
        <taxon>Bacteria</taxon>
        <taxon>Candidatus Yanofskyibacteriota</taxon>
    </lineage>
</organism>
<accession>A0A1F8GDB0</accession>
<evidence type="ECO:0000313" key="2">
    <source>
        <dbReference type="EMBL" id="OGN23357.1"/>
    </source>
</evidence>